<name>A0A4P9ZYZ1_9FUNG</name>
<reference evidence="4" key="1">
    <citation type="journal article" date="2018" name="Nat. Microbiol.">
        <title>Leveraging single-cell genomics to expand the fungal tree of life.</title>
        <authorList>
            <person name="Ahrendt S.R."/>
            <person name="Quandt C.A."/>
            <person name="Ciobanu D."/>
            <person name="Clum A."/>
            <person name="Salamov A."/>
            <person name="Andreopoulos B."/>
            <person name="Cheng J.F."/>
            <person name="Woyke T."/>
            <person name="Pelin A."/>
            <person name="Henrissat B."/>
            <person name="Reynolds N.K."/>
            <person name="Benny G.L."/>
            <person name="Smith M.E."/>
            <person name="James T.Y."/>
            <person name="Grigoriev I.V."/>
        </authorList>
    </citation>
    <scope>NUCLEOTIDE SEQUENCE [LARGE SCALE GENOMIC DNA]</scope>
    <source>
        <strain evidence="4">RSA 468</strain>
    </source>
</reference>
<organism evidence="3 4">
    <name type="scientific">Dimargaris cristalligena</name>
    <dbReference type="NCBI Taxonomy" id="215637"/>
    <lineage>
        <taxon>Eukaryota</taxon>
        <taxon>Fungi</taxon>
        <taxon>Fungi incertae sedis</taxon>
        <taxon>Zoopagomycota</taxon>
        <taxon>Kickxellomycotina</taxon>
        <taxon>Dimargaritomycetes</taxon>
        <taxon>Dimargaritales</taxon>
        <taxon>Dimargaritaceae</taxon>
        <taxon>Dimargaris</taxon>
    </lineage>
</organism>
<evidence type="ECO:0000256" key="1">
    <source>
        <dbReference type="SAM" id="MobiDB-lite"/>
    </source>
</evidence>
<evidence type="ECO:0000313" key="3">
    <source>
        <dbReference type="EMBL" id="RKP38192.1"/>
    </source>
</evidence>
<accession>A0A4P9ZYZ1</accession>
<proteinExistence type="predicted"/>
<feature type="compositionally biased region" description="Pro residues" evidence="1">
    <location>
        <begin position="92"/>
        <end position="106"/>
    </location>
</feature>
<feature type="chain" id="PRO_5020255263" evidence="2">
    <location>
        <begin position="17"/>
        <end position="146"/>
    </location>
</feature>
<evidence type="ECO:0000313" key="4">
    <source>
        <dbReference type="Proteomes" id="UP000268162"/>
    </source>
</evidence>
<evidence type="ECO:0000256" key="2">
    <source>
        <dbReference type="SAM" id="SignalP"/>
    </source>
</evidence>
<dbReference type="AlphaFoldDB" id="A0A4P9ZYZ1"/>
<gene>
    <name evidence="3" type="ORF">BJ085DRAFT_39364</name>
</gene>
<keyword evidence="2" id="KW-0732">Signal</keyword>
<dbReference type="Proteomes" id="UP000268162">
    <property type="component" value="Unassembled WGS sequence"/>
</dbReference>
<protein>
    <submittedName>
        <fullName evidence="3">Uncharacterized protein</fullName>
    </submittedName>
</protein>
<dbReference type="EMBL" id="ML002395">
    <property type="protein sequence ID" value="RKP38192.1"/>
    <property type="molecule type" value="Genomic_DNA"/>
</dbReference>
<feature type="signal peptide" evidence="2">
    <location>
        <begin position="1"/>
        <end position="16"/>
    </location>
</feature>
<keyword evidence="4" id="KW-1185">Reference proteome</keyword>
<sequence length="146" mass="16155">MKIWYIFYLLVIPVFAGPATNTSTASSGSRLASSEPPALAFIDFATFRGIFGRMIIVANQLLFIADDNSILEYVSASHEREQVHANSSTRPTIPPLDPNQPQPHPPIRSSDSFHAIGRDLAQTFSQMSLIPKRFVDWAVLINGWGI</sequence>
<feature type="region of interest" description="Disordered" evidence="1">
    <location>
        <begin position="84"/>
        <end position="109"/>
    </location>
</feature>